<dbReference type="InterPro" id="IPR036396">
    <property type="entry name" value="Cyt_P450_sf"/>
</dbReference>
<dbReference type="FunFam" id="1.10.630.10:FF:000163">
    <property type="entry name" value="Geraniol 8-hydroxylase"/>
    <property type="match status" value="1"/>
</dbReference>
<dbReference type="PANTHER" id="PTHR47950:SF48">
    <property type="entry name" value="CYTOCHROME P450 FAMILY PROTEIN, EXPRESSED"/>
    <property type="match status" value="1"/>
</dbReference>
<dbReference type="GO" id="GO:0005506">
    <property type="term" value="F:iron ion binding"/>
    <property type="evidence" value="ECO:0007669"/>
    <property type="project" value="InterPro"/>
</dbReference>
<name>A0A6J1DWL7_MOMCH</name>
<feature type="binding site" description="axial binding residue" evidence="2">
    <location>
        <position position="373"/>
    </location>
    <ligand>
        <name>heme</name>
        <dbReference type="ChEBI" id="CHEBI:30413"/>
    </ligand>
    <ligandPart>
        <name>Fe</name>
        <dbReference type="ChEBI" id="CHEBI:18248"/>
    </ligandPart>
</feature>
<dbReference type="CDD" id="cd11073">
    <property type="entry name" value="CYP76-like"/>
    <property type="match status" value="1"/>
</dbReference>
<dbReference type="PRINTS" id="PR00463">
    <property type="entry name" value="EP450I"/>
</dbReference>
<gene>
    <name evidence="5" type="primary">LOC111023807</name>
</gene>
<keyword evidence="3" id="KW-0560">Oxidoreductase</keyword>
<dbReference type="SUPFAM" id="SSF48264">
    <property type="entry name" value="Cytochrome P450"/>
    <property type="match status" value="1"/>
</dbReference>
<keyword evidence="2 3" id="KW-0479">Metal-binding</keyword>
<evidence type="ECO:0000313" key="5">
    <source>
        <dbReference type="RefSeq" id="XP_022156981.1"/>
    </source>
</evidence>
<dbReference type="KEGG" id="mcha:111023807"/>
<keyword evidence="2 3" id="KW-0349">Heme</keyword>
<sequence length="426" mass="48245">MTLKLGRVTTVVVSSAAMAKEVLQTHDQFLSCRTVPDSITTYNHEVLGLPWLPVSPLWRKLRRICNTQLFAGRILDANQNLRRAKVADLVSQVSRSASKGEMVDFGKVAFLTSLNLLSNTIFSADFVDPNSEIGKEFKQAVRGIMEEAARPNLGDYFPLLKKLDLQGIKRRQTVNFDKVFNVLEQMMDQRLQLQQQTPTSAPNNDLLHNLLNLTHQNSDMEISKIEVQHLILVLFVAGTDTSSATLQWAMAELLRNPEKLSKAQEESRRVIGRGNPIEESDISRLPYLQAIVKETFRLHAPAPFQLPRKALQDVEIGGFKVPKDAQVLVNAWAVGRNWENPESFEPERFLESEMEVRGRDFELIPFGGGRRICPGLPLAMRMMHLMLGSLVHFFDWKLEDEDVNMDEKFGLTVEMAFPLRALPVLV</sequence>
<dbReference type="InterPro" id="IPR017972">
    <property type="entry name" value="Cyt_P450_CS"/>
</dbReference>
<dbReference type="RefSeq" id="XP_022156981.1">
    <property type="nucleotide sequence ID" value="XM_022301289.1"/>
</dbReference>
<organism evidence="4 5">
    <name type="scientific">Momordica charantia</name>
    <name type="common">Bitter gourd</name>
    <name type="synonym">Balsam pear</name>
    <dbReference type="NCBI Taxonomy" id="3673"/>
    <lineage>
        <taxon>Eukaryota</taxon>
        <taxon>Viridiplantae</taxon>
        <taxon>Streptophyta</taxon>
        <taxon>Embryophyta</taxon>
        <taxon>Tracheophyta</taxon>
        <taxon>Spermatophyta</taxon>
        <taxon>Magnoliopsida</taxon>
        <taxon>eudicotyledons</taxon>
        <taxon>Gunneridae</taxon>
        <taxon>Pentapetalae</taxon>
        <taxon>rosids</taxon>
        <taxon>fabids</taxon>
        <taxon>Cucurbitales</taxon>
        <taxon>Cucurbitaceae</taxon>
        <taxon>Momordiceae</taxon>
        <taxon>Momordica</taxon>
    </lineage>
</organism>
<dbReference type="InterPro" id="IPR001128">
    <property type="entry name" value="Cyt_P450"/>
</dbReference>
<reference evidence="5" key="1">
    <citation type="submission" date="2025-08" db="UniProtKB">
        <authorList>
            <consortium name="RefSeq"/>
        </authorList>
    </citation>
    <scope>IDENTIFICATION</scope>
    <source>
        <strain evidence="5">OHB3-1</strain>
    </source>
</reference>
<dbReference type="PANTHER" id="PTHR47950">
    <property type="entry name" value="CYTOCHROME P450, FAMILY 76, SUBFAMILY C, POLYPEPTIDE 5-RELATED"/>
    <property type="match status" value="1"/>
</dbReference>
<dbReference type="AlphaFoldDB" id="A0A6J1DWL7"/>
<comment type="similarity">
    <text evidence="1 3">Belongs to the cytochrome P450 family.</text>
</comment>
<protein>
    <submittedName>
        <fullName evidence="5">Geraniol 8-hydroxylase-like</fullName>
    </submittedName>
</protein>
<keyword evidence="4" id="KW-1185">Reference proteome</keyword>
<dbReference type="GeneID" id="111023807"/>
<comment type="cofactor">
    <cofactor evidence="2">
        <name>heme</name>
        <dbReference type="ChEBI" id="CHEBI:30413"/>
    </cofactor>
</comment>
<dbReference type="Pfam" id="PF00067">
    <property type="entry name" value="p450"/>
    <property type="match status" value="1"/>
</dbReference>
<dbReference type="PRINTS" id="PR00385">
    <property type="entry name" value="P450"/>
</dbReference>
<evidence type="ECO:0000256" key="2">
    <source>
        <dbReference type="PIRSR" id="PIRSR602401-1"/>
    </source>
</evidence>
<dbReference type="GO" id="GO:0004497">
    <property type="term" value="F:monooxygenase activity"/>
    <property type="evidence" value="ECO:0007669"/>
    <property type="project" value="UniProtKB-KW"/>
</dbReference>
<evidence type="ECO:0000256" key="1">
    <source>
        <dbReference type="ARBA" id="ARBA00010617"/>
    </source>
</evidence>
<accession>A0A6J1DWL7</accession>
<dbReference type="PROSITE" id="PS00086">
    <property type="entry name" value="CYTOCHROME_P450"/>
    <property type="match status" value="1"/>
</dbReference>
<evidence type="ECO:0000256" key="3">
    <source>
        <dbReference type="RuleBase" id="RU000461"/>
    </source>
</evidence>
<keyword evidence="2 3" id="KW-0408">Iron</keyword>
<dbReference type="InterPro" id="IPR002401">
    <property type="entry name" value="Cyt_P450_E_grp-I"/>
</dbReference>
<dbReference type="GO" id="GO:0016705">
    <property type="term" value="F:oxidoreductase activity, acting on paired donors, with incorporation or reduction of molecular oxygen"/>
    <property type="evidence" value="ECO:0007669"/>
    <property type="project" value="InterPro"/>
</dbReference>
<dbReference type="OrthoDB" id="2789670at2759"/>
<keyword evidence="3" id="KW-0503">Monooxygenase</keyword>
<proteinExistence type="inferred from homology"/>
<dbReference type="Proteomes" id="UP000504603">
    <property type="component" value="Unplaced"/>
</dbReference>
<evidence type="ECO:0000313" key="4">
    <source>
        <dbReference type="Proteomes" id="UP000504603"/>
    </source>
</evidence>
<dbReference type="GO" id="GO:0020037">
    <property type="term" value="F:heme binding"/>
    <property type="evidence" value="ECO:0007669"/>
    <property type="project" value="InterPro"/>
</dbReference>
<dbReference type="Gene3D" id="1.10.630.10">
    <property type="entry name" value="Cytochrome P450"/>
    <property type="match status" value="1"/>
</dbReference>